<dbReference type="RefSeq" id="WP_143019307.1">
    <property type="nucleotide sequence ID" value="NZ_FNGG01000005.1"/>
</dbReference>
<keyword evidence="2" id="KW-1185">Reference proteome</keyword>
<accession>A0A1H5NP20</accession>
<proteinExistence type="predicted"/>
<sequence length="226" mass="25376">MKKFILAIILFSGLAVQAQKKIQKEIKFQEQPVEVDLALANSIEFKTWNKSLIQVDASVETEDPQDAERYELEVREESGGIRIVSNSEKIFKDKECGELVINRTNEVDLNYVIYVPEDIQLEVSSIIGNVTSEYLKGDIEINLVTGNINIIKFEGDLDLRTVTGKISLPAKDSSFKATTVMGKIRAADDLKVEKKDQFLGEEIALHLKGSKNRLNLKTVTGDIFLQ</sequence>
<evidence type="ECO:0008006" key="3">
    <source>
        <dbReference type="Google" id="ProtNLM"/>
    </source>
</evidence>
<dbReference type="AlphaFoldDB" id="A0A1H5NP20"/>
<protein>
    <recommendedName>
        <fullName evidence="3">Adhesin domain-containing protein</fullName>
    </recommendedName>
</protein>
<gene>
    <name evidence="1" type="ORF">SAMN04488034_10548</name>
</gene>
<dbReference type="EMBL" id="FNUG01000005">
    <property type="protein sequence ID" value="SEF03419.1"/>
    <property type="molecule type" value="Genomic_DNA"/>
</dbReference>
<dbReference type="Proteomes" id="UP000199448">
    <property type="component" value="Unassembled WGS sequence"/>
</dbReference>
<evidence type="ECO:0000313" key="1">
    <source>
        <dbReference type="EMBL" id="SEF03419.1"/>
    </source>
</evidence>
<dbReference type="STRING" id="390640.SAMN04488034_10548"/>
<evidence type="ECO:0000313" key="2">
    <source>
        <dbReference type="Proteomes" id="UP000199448"/>
    </source>
</evidence>
<organism evidence="1 2">
    <name type="scientific">Salinimicrobium catena</name>
    <dbReference type="NCBI Taxonomy" id="390640"/>
    <lineage>
        <taxon>Bacteria</taxon>
        <taxon>Pseudomonadati</taxon>
        <taxon>Bacteroidota</taxon>
        <taxon>Flavobacteriia</taxon>
        <taxon>Flavobacteriales</taxon>
        <taxon>Flavobacteriaceae</taxon>
        <taxon>Salinimicrobium</taxon>
    </lineage>
</organism>
<reference evidence="1 2" key="1">
    <citation type="submission" date="2016-10" db="EMBL/GenBank/DDBJ databases">
        <authorList>
            <person name="de Groot N.N."/>
        </authorList>
    </citation>
    <scope>NUCLEOTIDE SEQUENCE [LARGE SCALE GENOMIC DNA]</scope>
    <source>
        <strain evidence="1 2">DSM 23553</strain>
    </source>
</reference>
<dbReference type="OrthoDB" id="1115882at2"/>
<name>A0A1H5NP20_9FLAO</name>